<dbReference type="KEGG" id="smaa:IT774_05045"/>
<keyword evidence="2" id="KW-1185">Reference proteome</keyword>
<dbReference type="AlphaFoldDB" id="A0A7S9HEC8"/>
<gene>
    <name evidence="1" type="ORF">IT774_05045</name>
</gene>
<evidence type="ECO:0000313" key="1">
    <source>
        <dbReference type="EMBL" id="QPG06541.1"/>
    </source>
</evidence>
<dbReference type="EMBL" id="CP064795">
    <property type="protein sequence ID" value="QPG06541.1"/>
    <property type="molecule type" value="Genomic_DNA"/>
</dbReference>
<proteinExistence type="predicted"/>
<name>A0A7S9HEC8_9ALTE</name>
<sequence>MKRKHSKYYYGLVDENQAKTLSWRVCSALGHGVNQTAHHLVIETACAESQLGTYMDTTPNNGFGLHQLDRIGIRDTIERTRRKDYDTVRNCFGISLERITPDQVANDPLVSTILCRLKYKLVPEEIPADLLSRAVYWKRYYNTAAGKGTTEHYLASAERLLYQQQRGTHASVTTQSTKRNPIGHGVKTCLANPGRALRYPPGLMGPGKVTQLVN</sequence>
<evidence type="ECO:0000313" key="2">
    <source>
        <dbReference type="Proteomes" id="UP000595095"/>
    </source>
</evidence>
<evidence type="ECO:0008006" key="3">
    <source>
        <dbReference type="Google" id="ProtNLM"/>
    </source>
</evidence>
<dbReference type="RefSeq" id="WP_195811617.1">
    <property type="nucleotide sequence ID" value="NZ_CP064795.1"/>
</dbReference>
<accession>A0A7S9HEC8</accession>
<reference evidence="1 2" key="1">
    <citation type="submission" date="2020-11" db="EMBL/GenBank/DDBJ databases">
        <title>Complete genome sequence for Salinimonas sp. strain G2-b.</title>
        <authorList>
            <person name="Park S.-J."/>
        </authorList>
    </citation>
    <scope>NUCLEOTIDE SEQUENCE [LARGE SCALE GENOMIC DNA]</scope>
    <source>
        <strain evidence="1 2">G2-b</strain>
    </source>
</reference>
<dbReference type="Proteomes" id="UP000595095">
    <property type="component" value="Chromosome"/>
</dbReference>
<protein>
    <recommendedName>
        <fullName evidence="3">Transglycosylase SLT domain-containing protein</fullName>
    </recommendedName>
</protein>
<organism evidence="1 2">
    <name type="scientific">Salinimonas marina</name>
    <dbReference type="NCBI Taxonomy" id="2785918"/>
    <lineage>
        <taxon>Bacteria</taxon>
        <taxon>Pseudomonadati</taxon>
        <taxon>Pseudomonadota</taxon>
        <taxon>Gammaproteobacteria</taxon>
        <taxon>Alteromonadales</taxon>
        <taxon>Alteromonadaceae</taxon>
        <taxon>Alteromonas/Salinimonas group</taxon>
        <taxon>Salinimonas</taxon>
    </lineage>
</organism>